<evidence type="ECO:0000259" key="3">
    <source>
        <dbReference type="Pfam" id="PF20151"/>
    </source>
</evidence>
<feature type="transmembrane region" description="Helical" evidence="2">
    <location>
        <begin position="20"/>
        <end position="40"/>
    </location>
</feature>
<keyword evidence="2" id="KW-1133">Transmembrane helix</keyword>
<feature type="region of interest" description="Disordered" evidence="1">
    <location>
        <begin position="167"/>
        <end position="275"/>
    </location>
</feature>
<feature type="transmembrane region" description="Helical" evidence="2">
    <location>
        <begin position="61"/>
        <end position="79"/>
    </location>
</feature>
<dbReference type="EMBL" id="BPQB01000124">
    <property type="protein sequence ID" value="GJE99894.1"/>
    <property type="molecule type" value="Genomic_DNA"/>
</dbReference>
<comment type="caution">
    <text evidence="4">The sequence shown here is derived from an EMBL/GenBank/DDBJ whole genome shotgun (WGS) entry which is preliminary data.</text>
</comment>
<reference evidence="4 5" key="1">
    <citation type="submission" date="2021-08" db="EMBL/GenBank/DDBJ databases">
        <title>Draft Genome Sequence of Phanerochaete sordida strain YK-624.</title>
        <authorList>
            <person name="Mori T."/>
            <person name="Dohra H."/>
            <person name="Suzuki T."/>
            <person name="Kawagishi H."/>
            <person name="Hirai H."/>
        </authorList>
    </citation>
    <scope>NUCLEOTIDE SEQUENCE [LARGE SCALE GENOMIC DNA]</scope>
    <source>
        <strain evidence="4 5">YK-624</strain>
    </source>
</reference>
<evidence type="ECO:0000313" key="4">
    <source>
        <dbReference type="EMBL" id="GJE99894.1"/>
    </source>
</evidence>
<keyword evidence="5" id="KW-1185">Reference proteome</keyword>
<keyword evidence="2" id="KW-0472">Membrane</keyword>
<proteinExistence type="predicted"/>
<gene>
    <name evidence="4" type="ORF">PsYK624_161690</name>
</gene>
<dbReference type="Proteomes" id="UP000703269">
    <property type="component" value="Unassembled WGS sequence"/>
</dbReference>
<evidence type="ECO:0000313" key="5">
    <source>
        <dbReference type="Proteomes" id="UP000703269"/>
    </source>
</evidence>
<feature type="compositionally biased region" description="Basic and acidic residues" evidence="1">
    <location>
        <begin position="250"/>
        <end position="272"/>
    </location>
</feature>
<name>A0A9P3LMN9_9APHY</name>
<feature type="compositionally biased region" description="Basic residues" evidence="1">
    <location>
        <begin position="184"/>
        <end position="194"/>
    </location>
</feature>
<feature type="domain" description="DUF6533" evidence="3">
    <location>
        <begin position="23"/>
        <end position="66"/>
    </location>
</feature>
<keyword evidence="2" id="KW-0812">Transmembrane</keyword>
<organism evidence="4 5">
    <name type="scientific">Phanerochaete sordida</name>
    <dbReference type="NCBI Taxonomy" id="48140"/>
    <lineage>
        <taxon>Eukaryota</taxon>
        <taxon>Fungi</taxon>
        <taxon>Dikarya</taxon>
        <taxon>Basidiomycota</taxon>
        <taxon>Agaricomycotina</taxon>
        <taxon>Agaricomycetes</taxon>
        <taxon>Polyporales</taxon>
        <taxon>Phanerochaetaceae</taxon>
        <taxon>Phanerochaete</taxon>
    </lineage>
</organism>
<dbReference type="Pfam" id="PF20151">
    <property type="entry name" value="DUF6533"/>
    <property type="match status" value="1"/>
</dbReference>
<evidence type="ECO:0000256" key="1">
    <source>
        <dbReference type="SAM" id="MobiDB-lite"/>
    </source>
</evidence>
<evidence type="ECO:0000256" key="2">
    <source>
        <dbReference type="SAM" id="Phobius"/>
    </source>
</evidence>
<dbReference type="InterPro" id="IPR045340">
    <property type="entry name" value="DUF6533"/>
</dbReference>
<protein>
    <recommendedName>
        <fullName evidence="3">DUF6533 domain-containing protein</fullName>
    </recommendedName>
</protein>
<sequence>MSASLAELKEALALSNGLLATKYLAAASLACVVYDSFLLLEKEFRFIWRRSSWDTTGLMYLLIRYCNLAGLLYAAYAFSGHRGPLDDHMPDLPHDERLHRPFLHRLRERLPHAAAVRALGPPQEREGGPLRGVRRVVRRHRRLLRVDAQRDLPHDVLQPARRRVPALAEARRDRRRLGRDERVRRVHDRARRQQRAAPAVHAERRGHHALPARRRDLLPRGLRAPAHQPRVQRRAREGVPAREPLLRVGHGHDHDVPAHPARRGDPAQREPPRALPHVRARRVALAPHRVAPDMTPTPATPAMPTTPDDHYLLHIYRPDTVILPRYSRHARRAGACTPLAPRTRARPARSATQQSRMRNHTVPYRTRMRSPGHRATDAPAQP</sequence>
<accession>A0A9P3LMN9</accession>
<dbReference type="AlphaFoldDB" id="A0A9P3LMN9"/>